<organism evidence="2">
    <name type="scientific">Eutreptiella gymnastica</name>
    <dbReference type="NCBI Taxonomy" id="73025"/>
    <lineage>
        <taxon>Eukaryota</taxon>
        <taxon>Discoba</taxon>
        <taxon>Euglenozoa</taxon>
        <taxon>Euglenida</taxon>
        <taxon>Spirocuta</taxon>
        <taxon>Euglenophyceae</taxon>
        <taxon>Eutreptiales</taxon>
        <taxon>Eutreptiaceae</taxon>
        <taxon>Eutreptiella</taxon>
    </lineage>
</organism>
<accession>A0A7S1ILU2</accession>
<feature type="compositionally biased region" description="Polar residues" evidence="1">
    <location>
        <begin position="43"/>
        <end position="61"/>
    </location>
</feature>
<sequence length="105" mass="11271">MISVTSQLGEMNSTFSAQCYMQCLVHTHACTTSAICSEDAVHNHSSSQELLSSPTNHSFSSLIPRGKAWNRPPPPPPPPPLPVFFAGAPPPPPPLPKCRLQSEPT</sequence>
<name>A0A7S1ILU2_9EUGL</name>
<proteinExistence type="predicted"/>
<dbReference type="AlphaFoldDB" id="A0A7S1ILU2"/>
<reference evidence="2" key="1">
    <citation type="submission" date="2021-01" db="EMBL/GenBank/DDBJ databases">
        <authorList>
            <person name="Corre E."/>
            <person name="Pelletier E."/>
            <person name="Niang G."/>
            <person name="Scheremetjew M."/>
            <person name="Finn R."/>
            <person name="Kale V."/>
            <person name="Holt S."/>
            <person name="Cochrane G."/>
            <person name="Meng A."/>
            <person name="Brown T."/>
            <person name="Cohen L."/>
        </authorList>
    </citation>
    <scope>NUCLEOTIDE SEQUENCE</scope>
    <source>
        <strain evidence="2">NIES-381</strain>
    </source>
</reference>
<dbReference type="EMBL" id="HBGA01073301">
    <property type="protein sequence ID" value="CAD9016278.1"/>
    <property type="molecule type" value="Transcribed_RNA"/>
</dbReference>
<evidence type="ECO:0000313" key="2">
    <source>
        <dbReference type="EMBL" id="CAD9016278.1"/>
    </source>
</evidence>
<feature type="region of interest" description="Disordered" evidence="1">
    <location>
        <begin position="41"/>
        <end position="105"/>
    </location>
</feature>
<protein>
    <submittedName>
        <fullName evidence="2">Uncharacterized protein</fullName>
    </submittedName>
</protein>
<gene>
    <name evidence="2" type="ORF">EGYM00392_LOCUS27387</name>
</gene>
<evidence type="ECO:0000256" key="1">
    <source>
        <dbReference type="SAM" id="MobiDB-lite"/>
    </source>
</evidence>
<feature type="compositionally biased region" description="Pro residues" evidence="1">
    <location>
        <begin position="71"/>
        <end position="96"/>
    </location>
</feature>